<keyword evidence="2" id="KW-0812">Transmembrane</keyword>
<dbReference type="HOGENOM" id="CLU_1807540_0_0_1"/>
<feature type="transmembrane region" description="Helical" evidence="2">
    <location>
        <begin position="75"/>
        <end position="93"/>
    </location>
</feature>
<evidence type="ECO:0000313" key="3">
    <source>
        <dbReference type="EMBL" id="CCO26475.1"/>
    </source>
</evidence>
<gene>
    <name evidence="3" type="ORF">BN14_00499</name>
</gene>
<name>M5BK63_THACB</name>
<evidence type="ECO:0000256" key="2">
    <source>
        <dbReference type="SAM" id="Phobius"/>
    </source>
</evidence>
<dbReference type="EMBL" id="CAOJ01000645">
    <property type="protein sequence ID" value="CCO26475.1"/>
    <property type="molecule type" value="Genomic_DNA"/>
</dbReference>
<evidence type="ECO:0000256" key="1">
    <source>
        <dbReference type="SAM" id="MobiDB-lite"/>
    </source>
</evidence>
<proteinExistence type="predicted"/>
<keyword evidence="2" id="KW-0472">Membrane</keyword>
<feature type="transmembrane region" description="Helical" evidence="2">
    <location>
        <begin position="33"/>
        <end position="54"/>
    </location>
</feature>
<protein>
    <recommendedName>
        <fullName evidence="5">Transmembrane protein</fullName>
    </recommendedName>
</protein>
<dbReference type="AlphaFoldDB" id="M5BK63"/>
<sequence>MRSEELVRWTTMGISCAIGVQLLLFVLPSLRPYGTIIQVLLALGACGALAYVAATDRRQNGDLTAEGHSRNELKMIGMFFLLWLMFAIMFRMTGVGGGHSSVDTPAAAVAPKSETGRNQGRERYDPYKDARRGSYRVYEEWYY</sequence>
<feature type="region of interest" description="Disordered" evidence="1">
    <location>
        <begin position="106"/>
        <end position="125"/>
    </location>
</feature>
<dbReference type="Proteomes" id="UP000012065">
    <property type="component" value="Unassembled WGS sequence"/>
</dbReference>
<accession>M5BK63</accession>
<keyword evidence="2" id="KW-1133">Transmembrane helix</keyword>
<reference evidence="3 4" key="1">
    <citation type="journal article" date="2013" name="J. Biotechnol.">
        <title>Establishment and interpretation of the genome sequence of the phytopathogenic fungus Rhizoctonia solani AG1-IB isolate 7/3/14.</title>
        <authorList>
            <person name="Wibberg D.W."/>
            <person name="Jelonek L.J."/>
            <person name="Rupp O.R."/>
            <person name="Hennig M.H."/>
            <person name="Eikmeyer F.E."/>
            <person name="Goesmann A.G."/>
            <person name="Hartmann A.H."/>
            <person name="Borriss R.B."/>
            <person name="Grosch R.G."/>
            <person name="Puehler A.P."/>
            <person name="Schlueter A.S."/>
        </authorList>
    </citation>
    <scope>NUCLEOTIDE SEQUENCE [LARGE SCALE GENOMIC DNA]</scope>
    <source>
        <strain evidence="4">AG1-IB / isolate 7/3/14</strain>
    </source>
</reference>
<evidence type="ECO:0008006" key="5">
    <source>
        <dbReference type="Google" id="ProtNLM"/>
    </source>
</evidence>
<organism evidence="3 4">
    <name type="scientific">Thanatephorus cucumeris (strain AG1-IB / isolate 7/3/14)</name>
    <name type="common">Lettuce bottom rot fungus</name>
    <name type="synonym">Rhizoctonia solani</name>
    <dbReference type="NCBI Taxonomy" id="1108050"/>
    <lineage>
        <taxon>Eukaryota</taxon>
        <taxon>Fungi</taxon>
        <taxon>Dikarya</taxon>
        <taxon>Basidiomycota</taxon>
        <taxon>Agaricomycotina</taxon>
        <taxon>Agaricomycetes</taxon>
        <taxon>Cantharellales</taxon>
        <taxon>Ceratobasidiaceae</taxon>
        <taxon>Rhizoctonia</taxon>
        <taxon>Rhizoctonia solani AG-1</taxon>
    </lineage>
</organism>
<evidence type="ECO:0000313" key="4">
    <source>
        <dbReference type="Proteomes" id="UP000012065"/>
    </source>
</evidence>
<feature type="transmembrane region" description="Helical" evidence="2">
    <location>
        <begin position="7"/>
        <end position="27"/>
    </location>
</feature>
<comment type="caution">
    <text evidence="3">The sequence shown here is derived from an EMBL/GenBank/DDBJ whole genome shotgun (WGS) entry which is preliminary data.</text>
</comment>